<name>A0ABN7BXS7_9MOLU</name>
<sequence>MLLNVEKIELIKNLCNEKLLKNKKYIEIQEILKIIERED</sequence>
<keyword evidence="2" id="KW-1185">Reference proteome</keyword>
<dbReference type="EMBL" id="AP028955">
    <property type="protein sequence ID" value="BET39047.1"/>
    <property type="molecule type" value="Genomic_DNA"/>
</dbReference>
<gene>
    <name evidence="1" type="ORF">SAP269_16360</name>
</gene>
<accession>A0ABN7BXS7</accession>
<organism evidence="1 2">
    <name type="scientific">Spiroplasma ixodetis</name>
    <dbReference type="NCBI Taxonomy" id="2141"/>
    <lineage>
        <taxon>Bacteria</taxon>
        <taxon>Bacillati</taxon>
        <taxon>Mycoplasmatota</taxon>
        <taxon>Mollicutes</taxon>
        <taxon>Entomoplasmatales</taxon>
        <taxon>Spiroplasmataceae</taxon>
        <taxon>Spiroplasma</taxon>
    </lineage>
</organism>
<evidence type="ECO:0000313" key="1">
    <source>
        <dbReference type="EMBL" id="BET39047.1"/>
    </source>
</evidence>
<protein>
    <submittedName>
        <fullName evidence="1">Uncharacterized protein</fullName>
    </submittedName>
</protein>
<dbReference type="Proteomes" id="UP001473424">
    <property type="component" value="Chromosome"/>
</dbReference>
<reference evidence="2" key="1">
    <citation type="journal article" date="2024" name="FEMS Microbiol. Lett.">
        <title>Genomic insights into Spiroplasma endosymbionts that induce male-killing and protective phenotypes in the pea aphid.</title>
        <authorList>
            <person name="Arai H."/>
            <person name="Legeai F."/>
            <person name="Kageyama D."/>
            <person name="Sugio A."/>
            <person name="Simon J.C."/>
        </authorList>
    </citation>
    <scope>NUCLEOTIDE SEQUENCE [LARGE SCALE GENOMIC DNA]</scope>
    <source>
        <strain evidence="2">sAp269</strain>
    </source>
</reference>
<evidence type="ECO:0000313" key="2">
    <source>
        <dbReference type="Proteomes" id="UP001473424"/>
    </source>
</evidence>
<proteinExistence type="predicted"/>